<accession>A0A9K3N578</accession>
<gene>
    <name evidence="1" type="ORF">HanXRQr2_Chr10g0447311</name>
</gene>
<evidence type="ECO:0000313" key="1">
    <source>
        <dbReference type="EMBL" id="KAF5786953.1"/>
    </source>
</evidence>
<keyword evidence="2" id="KW-1185">Reference proteome</keyword>
<dbReference type="Proteomes" id="UP000215914">
    <property type="component" value="Unassembled WGS sequence"/>
</dbReference>
<name>A0A9K3N578_HELAN</name>
<reference evidence="1" key="1">
    <citation type="journal article" date="2017" name="Nature">
        <title>The sunflower genome provides insights into oil metabolism, flowering and Asterid evolution.</title>
        <authorList>
            <person name="Badouin H."/>
            <person name="Gouzy J."/>
            <person name="Grassa C.J."/>
            <person name="Murat F."/>
            <person name="Staton S.E."/>
            <person name="Cottret L."/>
            <person name="Lelandais-Briere C."/>
            <person name="Owens G.L."/>
            <person name="Carrere S."/>
            <person name="Mayjonade B."/>
            <person name="Legrand L."/>
            <person name="Gill N."/>
            <person name="Kane N.C."/>
            <person name="Bowers J.E."/>
            <person name="Hubner S."/>
            <person name="Bellec A."/>
            <person name="Berard A."/>
            <person name="Berges H."/>
            <person name="Blanchet N."/>
            <person name="Boniface M.C."/>
            <person name="Brunel D."/>
            <person name="Catrice O."/>
            <person name="Chaidir N."/>
            <person name="Claudel C."/>
            <person name="Donnadieu C."/>
            <person name="Faraut T."/>
            <person name="Fievet G."/>
            <person name="Helmstetter N."/>
            <person name="King M."/>
            <person name="Knapp S.J."/>
            <person name="Lai Z."/>
            <person name="Le Paslier M.C."/>
            <person name="Lippi Y."/>
            <person name="Lorenzon L."/>
            <person name="Mandel J.R."/>
            <person name="Marage G."/>
            <person name="Marchand G."/>
            <person name="Marquand E."/>
            <person name="Bret-Mestries E."/>
            <person name="Morien E."/>
            <person name="Nambeesan S."/>
            <person name="Nguyen T."/>
            <person name="Pegot-Espagnet P."/>
            <person name="Pouilly N."/>
            <person name="Raftis F."/>
            <person name="Sallet E."/>
            <person name="Schiex T."/>
            <person name="Thomas J."/>
            <person name="Vandecasteele C."/>
            <person name="Vares D."/>
            <person name="Vear F."/>
            <person name="Vautrin S."/>
            <person name="Crespi M."/>
            <person name="Mangin B."/>
            <person name="Burke J.M."/>
            <person name="Salse J."/>
            <person name="Munos S."/>
            <person name="Vincourt P."/>
            <person name="Rieseberg L.H."/>
            <person name="Langlade N.B."/>
        </authorList>
    </citation>
    <scope>NUCLEOTIDE SEQUENCE</scope>
    <source>
        <tissue evidence="1">Leaves</tissue>
    </source>
</reference>
<dbReference type="AlphaFoldDB" id="A0A9K3N578"/>
<comment type="caution">
    <text evidence="1">The sequence shown here is derived from an EMBL/GenBank/DDBJ whole genome shotgun (WGS) entry which is preliminary data.</text>
</comment>
<reference evidence="1" key="2">
    <citation type="submission" date="2020-06" db="EMBL/GenBank/DDBJ databases">
        <title>Helianthus annuus Genome sequencing and assembly Release 2.</title>
        <authorList>
            <person name="Gouzy J."/>
            <person name="Langlade N."/>
            <person name="Munos S."/>
        </authorList>
    </citation>
    <scope>NUCLEOTIDE SEQUENCE</scope>
    <source>
        <tissue evidence="1">Leaves</tissue>
    </source>
</reference>
<protein>
    <submittedName>
        <fullName evidence="1">Uncharacterized protein</fullName>
    </submittedName>
</protein>
<dbReference type="EMBL" id="MNCJ02000325">
    <property type="protein sequence ID" value="KAF5786953.1"/>
    <property type="molecule type" value="Genomic_DNA"/>
</dbReference>
<dbReference type="Gramene" id="mRNA:HanXRQr2_Chr10g0447311">
    <property type="protein sequence ID" value="mRNA:HanXRQr2_Chr10g0447311"/>
    <property type="gene ID" value="HanXRQr2_Chr10g0447311"/>
</dbReference>
<sequence>MLGGIPPTNLLLARGLDKIIVVNEEQIEVETENLWRNCAGERVEPEVKEE</sequence>
<organism evidence="1 2">
    <name type="scientific">Helianthus annuus</name>
    <name type="common">Common sunflower</name>
    <dbReference type="NCBI Taxonomy" id="4232"/>
    <lineage>
        <taxon>Eukaryota</taxon>
        <taxon>Viridiplantae</taxon>
        <taxon>Streptophyta</taxon>
        <taxon>Embryophyta</taxon>
        <taxon>Tracheophyta</taxon>
        <taxon>Spermatophyta</taxon>
        <taxon>Magnoliopsida</taxon>
        <taxon>eudicotyledons</taxon>
        <taxon>Gunneridae</taxon>
        <taxon>Pentapetalae</taxon>
        <taxon>asterids</taxon>
        <taxon>campanulids</taxon>
        <taxon>Asterales</taxon>
        <taxon>Asteraceae</taxon>
        <taxon>Asteroideae</taxon>
        <taxon>Heliantheae alliance</taxon>
        <taxon>Heliantheae</taxon>
        <taxon>Helianthus</taxon>
    </lineage>
</organism>
<proteinExistence type="predicted"/>
<evidence type="ECO:0000313" key="2">
    <source>
        <dbReference type="Proteomes" id="UP000215914"/>
    </source>
</evidence>